<dbReference type="SUPFAM" id="SSF53474">
    <property type="entry name" value="alpha/beta-Hydrolases"/>
    <property type="match status" value="1"/>
</dbReference>
<reference evidence="4 5" key="1">
    <citation type="submission" date="2018-09" db="EMBL/GenBank/DDBJ databases">
        <title>Bacillus saliacetes sp. nov., isolated from Thai shrimp paste (Ka-pi).</title>
        <authorList>
            <person name="Daroonpunt R."/>
            <person name="Tanasupawat S."/>
            <person name="Yiamsombut S."/>
        </authorList>
    </citation>
    <scope>NUCLEOTIDE SEQUENCE [LARGE SCALE GENOMIC DNA]</scope>
    <source>
        <strain evidence="4 5">SKP7-4</strain>
    </source>
</reference>
<name>A0A3A1QNM5_9BACI</name>
<comment type="similarity">
    <text evidence="1">Belongs to the peptidase S33 family.</text>
</comment>
<accession>A0A3A1QNM5</accession>
<gene>
    <name evidence="4" type="ORF">D3H55_21085</name>
</gene>
<evidence type="ECO:0000259" key="3">
    <source>
        <dbReference type="Pfam" id="PF00561"/>
    </source>
</evidence>
<dbReference type="PRINTS" id="PR00793">
    <property type="entry name" value="PROAMNOPTASE"/>
</dbReference>
<dbReference type="InterPro" id="IPR000073">
    <property type="entry name" value="AB_hydrolase_1"/>
</dbReference>
<organism evidence="4 5">
    <name type="scientific">Bacillus salacetis</name>
    <dbReference type="NCBI Taxonomy" id="2315464"/>
    <lineage>
        <taxon>Bacteria</taxon>
        <taxon>Bacillati</taxon>
        <taxon>Bacillota</taxon>
        <taxon>Bacilli</taxon>
        <taxon>Bacillales</taxon>
        <taxon>Bacillaceae</taxon>
        <taxon>Bacillus</taxon>
    </lineage>
</organism>
<evidence type="ECO:0000313" key="5">
    <source>
        <dbReference type="Proteomes" id="UP000265801"/>
    </source>
</evidence>
<dbReference type="GO" id="GO:0004177">
    <property type="term" value="F:aminopeptidase activity"/>
    <property type="evidence" value="ECO:0007669"/>
    <property type="project" value="UniProtKB-EC"/>
</dbReference>
<dbReference type="Pfam" id="PF00561">
    <property type="entry name" value="Abhydrolase_1"/>
    <property type="match status" value="1"/>
</dbReference>
<dbReference type="Gene3D" id="3.40.50.1820">
    <property type="entry name" value="alpha/beta hydrolase"/>
    <property type="match status" value="1"/>
</dbReference>
<dbReference type="AlphaFoldDB" id="A0A3A1QNM5"/>
<dbReference type="EMBL" id="QXIR01000041">
    <property type="protein sequence ID" value="RIW28672.1"/>
    <property type="molecule type" value="Genomic_DNA"/>
</dbReference>
<protein>
    <submittedName>
        <fullName evidence="4">Alpha/beta hydrolase</fullName>
    </submittedName>
</protein>
<dbReference type="InterPro" id="IPR050266">
    <property type="entry name" value="AB_hydrolase_sf"/>
</dbReference>
<dbReference type="GO" id="GO:0016020">
    <property type="term" value="C:membrane"/>
    <property type="evidence" value="ECO:0007669"/>
    <property type="project" value="TreeGrafter"/>
</dbReference>
<feature type="domain" description="AB hydrolase-1" evidence="3">
    <location>
        <begin position="30"/>
        <end position="290"/>
    </location>
</feature>
<comment type="caution">
    <text evidence="4">The sequence shown here is derived from an EMBL/GenBank/DDBJ whole genome shotgun (WGS) entry which is preliminary data.</text>
</comment>
<dbReference type="GO" id="GO:0006508">
    <property type="term" value="P:proteolysis"/>
    <property type="evidence" value="ECO:0007669"/>
    <property type="project" value="InterPro"/>
</dbReference>
<keyword evidence="5" id="KW-1185">Reference proteome</keyword>
<dbReference type="Proteomes" id="UP000265801">
    <property type="component" value="Unassembled WGS sequence"/>
</dbReference>
<dbReference type="OrthoDB" id="53505at2"/>
<dbReference type="PANTHER" id="PTHR43798">
    <property type="entry name" value="MONOACYLGLYCEROL LIPASE"/>
    <property type="match status" value="1"/>
</dbReference>
<keyword evidence="2 4" id="KW-0378">Hydrolase</keyword>
<dbReference type="InterPro" id="IPR029058">
    <property type="entry name" value="AB_hydrolase_fold"/>
</dbReference>
<evidence type="ECO:0000256" key="1">
    <source>
        <dbReference type="ARBA" id="ARBA00010088"/>
    </source>
</evidence>
<dbReference type="PANTHER" id="PTHR43798:SF33">
    <property type="entry name" value="HYDROLASE, PUTATIVE (AFU_ORTHOLOGUE AFUA_2G14860)-RELATED"/>
    <property type="match status" value="1"/>
</dbReference>
<evidence type="ECO:0000256" key="2">
    <source>
        <dbReference type="ARBA" id="ARBA00022801"/>
    </source>
</evidence>
<sequence length="302" mass="34625">MLEKTFNGSLINIRGKDLYVEIYGSENKTPLLYIHGGPGQGGYDFSYHQAERLQENVRLISVDQRGVSRSEGIKEDDSFSIHDIILDYEELRIELGIEKWALLGHSFGGYYSLLYATTFPNSVSHIIFECPTFDPGLSARNSLIKASKLFKEGGKENLAEKCLDLAQSDKSAKSLMLEFTEIIPELGEQGLKLHIHNFEHTTDYSLYTEDEWMQFSVKNKVHNDRLIEENEIFRSLLPRLKEVTQPALLIDGIYNPVTCDKQKRTFLNDVKYGESFTLQDSGHFPHFEEPVKFKDIVLTFLK</sequence>
<proteinExistence type="inferred from homology"/>
<evidence type="ECO:0000313" key="4">
    <source>
        <dbReference type="EMBL" id="RIW28672.1"/>
    </source>
</evidence>
<dbReference type="InterPro" id="IPR002410">
    <property type="entry name" value="Peptidase_S33"/>
</dbReference>